<evidence type="ECO:0000256" key="11">
    <source>
        <dbReference type="PIRSR" id="PIRSR602481-1"/>
    </source>
</evidence>
<dbReference type="Gene3D" id="1.10.10.10">
    <property type="entry name" value="Winged helix-like DNA-binding domain superfamily/Winged helix DNA-binding domain"/>
    <property type="match status" value="1"/>
</dbReference>
<proteinExistence type="inferred from homology"/>
<evidence type="ECO:0000256" key="7">
    <source>
        <dbReference type="ARBA" id="ARBA00022833"/>
    </source>
</evidence>
<feature type="binding site" evidence="11">
    <location>
        <position position="97"/>
    </location>
    <ligand>
        <name>Zn(2+)</name>
        <dbReference type="ChEBI" id="CHEBI:29105"/>
    </ligand>
</feature>
<dbReference type="InterPro" id="IPR043135">
    <property type="entry name" value="Fur_C"/>
</dbReference>
<evidence type="ECO:0000256" key="8">
    <source>
        <dbReference type="ARBA" id="ARBA00023015"/>
    </source>
</evidence>
<evidence type="ECO:0000256" key="4">
    <source>
        <dbReference type="ARBA" id="ARBA00022490"/>
    </source>
</evidence>
<comment type="caution">
    <text evidence="12">The sequence shown here is derived from an EMBL/GenBank/DDBJ whole genome shotgun (WGS) entry which is preliminary data.</text>
</comment>
<evidence type="ECO:0000313" key="12">
    <source>
        <dbReference type="EMBL" id="HGI31626.1"/>
    </source>
</evidence>
<evidence type="ECO:0000256" key="2">
    <source>
        <dbReference type="ARBA" id="ARBA00007957"/>
    </source>
</evidence>
<gene>
    <name evidence="12" type="ORF">ENV30_10080</name>
</gene>
<dbReference type="InterPro" id="IPR036388">
    <property type="entry name" value="WH-like_DNA-bd_sf"/>
</dbReference>
<keyword evidence="7 11" id="KW-0862">Zinc</keyword>
<accession>A0A7V3YIF8</accession>
<comment type="subcellular location">
    <subcellularLocation>
        <location evidence="1">Cytoplasm</location>
    </subcellularLocation>
</comment>
<protein>
    <recommendedName>
        <fullName evidence="3">Ferric uptake regulation protein</fullName>
    </recommendedName>
</protein>
<evidence type="ECO:0000256" key="9">
    <source>
        <dbReference type="ARBA" id="ARBA00023125"/>
    </source>
</evidence>
<name>A0A7V3YIF8_9BACT</name>
<dbReference type="FunFam" id="1.10.10.10:FF:000007">
    <property type="entry name" value="Ferric uptake regulation protein"/>
    <property type="match status" value="1"/>
</dbReference>
<evidence type="ECO:0000256" key="3">
    <source>
        <dbReference type="ARBA" id="ARBA00020910"/>
    </source>
</evidence>
<dbReference type="GO" id="GO:0000976">
    <property type="term" value="F:transcription cis-regulatory region binding"/>
    <property type="evidence" value="ECO:0007669"/>
    <property type="project" value="TreeGrafter"/>
</dbReference>
<dbReference type="GO" id="GO:0045892">
    <property type="term" value="P:negative regulation of DNA-templated transcription"/>
    <property type="evidence" value="ECO:0007669"/>
    <property type="project" value="TreeGrafter"/>
</dbReference>
<dbReference type="InterPro" id="IPR002481">
    <property type="entry name" value="FUR"/>
</dbReference>
<keyword evidence="10" id="KW-0804">Transcription</keyword>
<comment type="cofactor">
    <cofactor evidence="11">
        <name>Zn(2+)</name>
        <dbReference type="ChEBI" id="CHEBI:29105"/>
    </cofactor>
    <text evidence="11">Binds 1 zinc ion per subunit.</text>
</comment>
<reference evidence="12" key="1">
    <citation type="journal article" date="2020" name="mSystems">
        <title>Genome- and Community-Level Interaction Insights into Carbon Utilization and Element Cycling Functions of Hydrothermarchaeota in Hydrothermal Sediment.</title>
        <authorList>
            <person name="Zhou Z."/>
            <person name="Liu Y."/>
            <person name="Xu W."/>
            <person name="Pan J."/>
            <person name="Luo Z.H."/>
            <person name="Li M."/>
        </authorList>
    </citation>
    <scope>NUCLEOTIDE SEQUENCE [LARGE SCALE GENOMIC DNA]</scope>
    <source>
        <strain evidence="12">SpSt-747</strain>
    </source>
</reference>
<dbReference type="AlphaFoldDB" id="A0A7V3YIF8"/>
<dbReference type="InterPro" id="IPR036390">
    <property type="entry name" value="WH_DNA-bd_sf"/>
</dbReference>
<evidence type="ECO:0000256" key="10">
    <source>
        <dbReference type="ARBA" id="ARBA00023163"/>
    </source>
</evidence>
<dbReference type="EMBL" id="DTFV01000141">
    <property type="protein sequence ID" value="HGI31626.1"/>
    <property type="molecule type" value="Genomic_DNA"/>
</dbReference>
<dbReference type="Gene3D" id="3.30.1490.190">
    <property type="match status" value="1"/>
</dbReference>
<comment type="similarity">
    <text evidence="2">Belongs to the Fur family.</text>
</comment>
<feature type="binding site" evidence="11">
    <location>
        <position position="137"/>
    </location>
    <ligand>
        <name>Zn(2+)</name>
        <dbReference type="ChEBI" id="CHEBI:29105"/>
    </ligand>
</feature>
<dbReference type="CDD" id="cd07153">
    <property type="entry name" value="Fur_like"/>
    <property type="match status" value="1"/>
</dbReference>
<dbReference type="PANTHER" id="PTHR33202">
    <property type="entry name" value="ZINC UPTAKE REGULATION PROTEIN"/>
    <property type="match status" value="1"/>
</dbReference>
<keyword evidence="5" id="KW-0678">Repressor</keyword>
<dbReference type="SUPFAM" id="SSF46785">
    <property type="entry name" value="Winged helix' DNA-binding domain"/>
    <property type="match status" value="1"/>
</dbReference>
<keyword evidence="6 11" id="KW-0479">Metal-binding</keyword>
<dbReference type="GO" id="GO:0008270">
    <property type="term" value="F:zinc ion binding"/>
    <property type="evidence" value="ECO:0007669"/>
    <property type="project" value="TreeGrafter"/>
</dbReference>
<feature type="binding site" evidence="11">
    <location>
        <position position="100"/>
    </location>
    <ligand>
        <name>Zn(2+)</name>
        <dbReference type="ChEBI" id="CHEBI:29105"/>
    </ligand>
</feature>
<evidence type="ECO:0000256" key="6">
    <source>
        <dbReference type="ARBA" id="ARBA00022723"/>
    </source>
</evidence>
<keyword evidence="9" id="KW-0238">DNA-binding</keyword>
<keyword evidence="8" id="KW-0805">Transcription regulation</keyword>
<evidence type="ECO:0000256" key="5">
    <source>
        <dbReference type="ARBA" id="ARBA00022491"/>
    </source>
</evidence>
<dbReference type="GO" id="GO:0003700">
    <property type="term" value="F:DNA-binding transcription factor activity"/>
    <property type="evidence" value="ECO:0007669"/>
    <property type="project" value="InterPro"/>
</dbReference>
<organism evidence="12">
    <name type="scientific">Candidatus Caldatribacterium californiense</name>
    <dbReference type="NCBI Taxonomy" id="1454726"/>
    <lineage>
        <taxon>Bacteria</taxon>
        <taxon>Pseudomonadati</taxon>
        <taxon>Atribacterota</taxon>
        <taxon>Atribacteria</taxon>
        <taxon>Atribacterales</taxon>
        <taxon>Candidatus Caldatribacteriaceae</taxon>
        <taxon>Candidatus Caldatribacterium</taxon>
    </lineage>
</organism>
<sequence>MRIVGFVEDLKELLRSRGVRPSYVRLKVLQYLLTEKTHPTAEEIYRALVSEIPTLSRASVYNALAVLSEAGIVQALTIERHESRYDAKVGEHGHFQCEVCGRLYDFAVDFGSLRHEALEGFLVKRRDLYFRGICPECQKGGESHGKSGQNATSW</sequence>
<dbReference type="GO" id="GO:1900376">
    <property type="term" value="P:regulation of secondary metabolite biosynthetic process"/>
    <property type="evidence" value="ECO:0007669"/>
    <property type="project" value="TreeGrafter"/>
</dbReference>
<dbReference type="Pfam" id="PF01475">
    <property type="entry name" value="FUR"/>
    <property type="match status" value="1"/>
</dbReference>
<evidence type="ECO:0000256" key="1">
    <source>
        <dbReference type="ARBA" id="ARBA00004496"/>
    </source>
</evidence>
<dbReference type="GO" id="GO:0005737">
    <property type="term" value="C:cytoplasm"/>
    <property type="evidence" value="ECO:0007669"/>
    <property type="project" value="UniProtKB-SubCell"/>
</dbReference>
<dbReference type="PANTHER" id="PTHR33202:SF8">
    <property type="entry name" value="PEROXIDE-RESPONSIVE REPRESSOR PERR"/>
    <property type="match status" value="1"/>
</dbReference>
<feature type="binding site" evidence="11">
    <location>
        <position position="134"/>
    </location>
    <ligand>
        <name>Zn(2+)</name>
        <dbReference type="ChEBI" id="CHEBI:29105"/>
    </ligand>
</feature>
<keyword evidence="4" id="KW-0963">Cytoplasm</keyword>